<reference evidence="3" key="1">
    <citation type="submission" date="2022-11" db="UniProtKB">
        <authorList>
            <consortium name="WormBaseParasite"/>
        </authorList>
    </citation>
    <scope>IDENTIFICATION</scope>
</reference>
<feature type="chain" id="PRO_5038012425" evidence="1">
    <location>
        <begin position="27"/>
        <end position="152"/>
    </location>
</feature>
<proteinExistence type="predicted"/>
<keyword evidence="2" id="KW-1185">Reference proteome</keyword>
<protein>
    <submittedName>
        <fullName evidence="3">Uncharacterized protein</fullName>
    </submittedName>
</protein>
<feature type="signal peptide" evidence="1">
    <location>
        <begin position="1"/>
        <end position="26"/>
    </location>
</feature>
<name>A0A914H6A4_GLORO</name>
<sequence length="152" mass="16778">MFKLLRFHLLLLSITCAVMEPMLVNANSDNGMDEQEERDLIIKDRKCRAFKAEKCKCGKYKCQEMIGFIAGTCCIDGYMLGCCGKLLVPPGCTSAAKRCPCGFGTCIPHPGRVPDACCGADHSWECCERVAFVVMFNLLMQHNHLPIFGSGC</sequence>
<evidence type="ECO:0000313" key="3">
    <source>
        <dbReference type="WBParaSite" id="Gr19_v10_g14577.t1"/>
    </source>
</evidence>
<evidence type="ECO:0000256" key="1">
    <source>
        <dbReference type="SAM" id="SignalP"/>
    </source>
</evidence>
<accession>A0A914H6A4</accession>
<dbReference type="WBParaSite" id="Gr19_v10_g14577.t1">
    <property type="protein sequence ID" value="Gr19_v10_g14577.t1"/>
    <property type="gene ID" value="Gr19_v10_g14577"/>
</dbReference>
<evidence type="ECO:0000313" key="2">
    <source>
        <dbReference type="Proteomes" id="UP000887572"/>
    </source>
</evidence>
<keyword evidence="1" id="KW-0732">Signal</keyword>
<dbReference type="AlphaFoldDB" id="A0A914H6A4"/>
<dbReference type="Proteomes" id="UP000887572">
    <property type="component" value="Unplaced"/>
</dbReference>
<organism evidence="2 3">
    <name type="scientific">Globodera rostochiensis</name>
    <name type="common">Golden nematode worm</name>
    <name type="synonym">Heterodera rostochiensis</name>
    <dbReference type="NCBI Taxonomy" id="31243"/>
    <lineage>
        <taxon>Eukaryota</taxon>
        <taxon>Metazoa</taxon>
        <taxon>Ecdysozoa</taxon>
        <taxon>Nematoda</taxon>
        <taxon>Chromadorea</taxon>
        <taxon>Rhabditida</taxon>
        <taxon>Tylenchina</taxon>
        <taxon>Tylenchomorpha</taxon>
        <taxon>Tylenchoidea</taxon>
        <taxon>Heteroderidae</taxon>
        <taxon>Heteroderinae</taxon>
        <taxon>Globodera</taxon>
    </lineage>
</organism>